<dbReference type="PANTHER" id="PTHR13355:SF23">
    <property type="entry name" value="FAMILY N-ACETYLTRANSFERASE, PUTATIVE (AFU_ORTHOLOGUE AFUA_3G00870)-RELATED"/>
    <property type="match status" value="1"/>
</dbReference>
<dbReference type="SUPFAM" id="SSF55729">
    <property type="entry name" value="Acyl-CoA N-acyltransferases (Nat)"/>
    <property type="match status" value="1"/>
</dbReference>
<dbReference type="EMBL" id="AP019308">
    <property type="protein sequence ID" value="BBH20402.1"/>
    <property type="molecule type" value="Genomic_DNA"/>
</dbReference>
<dbReference type="KEGG" id="pbk:Back11_17470"/>
<gene>
    <name evidence="1" type="ORF">Back11_17470</name>
</gene>
<dbReference type="RefSeq" id="WP_164522730.1">
    <property type="nucleotide sequence ID" value="NZ_AP019308.1"/>
</dbReference>
<accession>A0A3G9IQ56</accession>
<evidence type="ECO:0000313" key="2">
    <source>
        <dbReference type="Proteomes" id="UP000275368"/>
    </source>
</evidence>
<evidence type="ECO:0000313" key="1">
    <source>
        <dbReference type="EMBL" id="BBH20402.1"/>
    </source>
</evidence>
<dbReference type="Pfam" id="PF00583">
    <property type="entry name" value="Acetyltransf_1"/>
    <property type="match status" value="1"/>
</dbReference>
<dbReference type="PROSITE" id="PS51186">
    <property type="entry name" value="GNAT"/>
    <property type="match status" value="1"/>
</dbReference>
<dbReference type="AlphaFoldDB" id="A0A3G9IQ56"/>
<dbReference type="Gene3D" id="3.40.630.30">
    <property type="match status" value="1"/>
</dbReference>
<keyword evidence="2" id="KW-1185">Reference proteome</keyword>
<organism evidence="1 2">
    <name type="scientific">Paenibacillus baekrokdamisoli</name>
    <dbReference type="NCBI Taxonomy" id="1712516"/>
    <lineage>
        <taxon>Bacteria</taxon>
        <taxon>Bacillati</taxon>
        <taxon>Bacillota</taxon>
        <taxon>Bacilli</taxon>
        <taxon>Bacillales</taxon>
        <taxon>Paenibacillaceae</taxon>
        <taxon>Paenibacillus</taxon>
    </lineage>
</organism>
<sequence length="144" mass="16461">MITIRTIAFDDLPDLARLYEDLINRKTEYTAMVDTFNAIKNNDQYIILGAFYEEKLVGSLMGVICYDLAGDCKPFMVIENVIVSTEARRQGIGRKLMLAIEELARGRGCYYLIFVSGGHRKEAHLLYEALGFKDEQVEGFRKHL</sequence>
<dbReference type="InterPro" id="IPR000182">
    <property type="entry name" value="GNAT_dom"/>
</dbReference>
<keyword evidence="1" id="KW-0808">Transferase</keyword>
<dbReference type="PANTHER" id="PTHR13355">
    <property type="entry name" value="GLUCOSAMINE 6-PHOSPHATE N-ACETYLTRANSFERASE"/>
    <property type="match status" value="1"/>
</dbReference>
<reference evidence="1 2" key="1">
    <citation type="submission" date="2018-11" db="EMBL/GenBank/DDBJ databases">
        <title>Complete genome sequence of Paenibacillus baekrokdamisoli strain KCTC 33723.</title>
        <authorList>
            <person name="Kang S.W."/>
            <person name="Lee K.C."/>
            <person name="Kim K.K."/>
            <person name="Kim J.S."/>
            <person name="Kim D.S."/>
            <person name="Ko S.H."/>
            <person name="Yang S.H."/>
            <person name="Lee J.S."/>
        </authorList>
    </citation>
    <scope>NUCLEOTIDE SEQUENCE [LARGE SCALE GENOMIC DNA]</scope>
    <source>
        <strain evidence="1 2">KCTC 33723</strain>
    </source>
</reference>
<dbReference type="InterPro" id="IPR016181">
    <property type="entry name" value="Acyl_CoA_acyltransferase"/>
</dbReference>
<dbReference type="GO" id="GO:0008080">
    <property type="term" value="F:N-acetyltransferase activity"/>
    <property type="evidence" value="ECO:0007669"/>
    <property type="project" value="TreeGrafter"/>
</dbReference>
<dbReference type="Proteomes" id="UP000275368">
    <property type="component" value="Chromosome"/>
</dbReference>
<protein>
    <submittedName>
        <fullName evidence="1">N-acetyltransferase</fullName>
    </submittedName>
</protein>
<name>A0A3G9IQ56_9BACL</name>
<dbReference type="InterPro" id="IPR039143">
    <property type="entry name" value="GNPNAT1-like"/>
</dbReference>
<proteinExistence type="predicted"/>
<dbReference type="CDD" id="cd04301">
    <property type="entry name" value="NAT_SF"/>
    <property type="match status" value="1"/>
</dbReference>